<evidence type="ECO:0000256" key="6">
    <source>
        <dbReference type="ARBA" id="ARBA00034078"/>
    </source>
</evidence>
<comment type="caution">
    <text evidence="8">The sequence shown here is derived from an EMBL/GenBank/DDBJ whole genome shotgun (WGS) entry which is preliminary data.</text>
</comment>
<evidence type="ECO:0000256" key="4">
    <source>
        <dbReference type="ARBA" id="ARBA00023004"/>
    </source>
</evidence>
<evidence type="ECO:0000256" key="1">
    <source>
        <dbReference type="ARBA" id="ARBA00010914"/>
    </source>
</evidence>
<name>A0ABS6VV96_9GAMM</name>
<evidence type="ECO:0000256" key="2">
    <source>
        <dbReference type="ARBA" id="ARBA00022714"/>
    </source>
</evidence>
<dbReference type="InterPro" id="IPR001041">
    <property type="entry name" value="2Fe-2S_ferredoxin-type"/>
</dbReference>
<evidence type="ECO:0000313" key="8">
    <source>
        <dbReference type="EMBL" id="MBW2942255.1"/>
    </source>
</evidence>
<keyword evidence="9" id="KW-1185">Reference proteome</keyword>
<keyword evidence="4" id="KW-0408">Iron</keyword>
<gene>
    <name evidence="8" type="ORF">KXJ70_15780</name>
</gene>
<dbReference type="PANTHER" id="PTHR23426">
    <property type="entry name" value="FERREDOXIN/ADRENODOXIN"/>
    <property type="match status" value="1"/>
</dbReference>
<evidence type="ECO:0000313" key="9">
    <source>
        <dbReference type="Proteomes" id="UP001166291"/>
    </source>
</evidence>
<dbReference type="RefSeq" id="WP_219044492.1">
    <property type="nucleotide sequence ID" value="NZ_JAHWDQ010000004.1"/>
</dbReference>
<keyword evidence="3" id="KW-0479">Metal-binding</keyword>
<dbReference type="PROSITE" id="PS51085">
    <property type="entry name" value="2FE2S_FER_2"/>
    <property type="match status" value="1"/>
</dbReference>
<keyword evidence="5" id="KW-0411">Iron-sulfur</keyword>
<comment type="similarity">
    <text evidence="1">Belongs to the adrenodoxin/putidaredoxin family.</text>
</comment>
<comment type="cofactor">
    <cofactor evidence="6">
        <name>[2Fe-2S] cluster</name>
        <dbReference type="ChEBI" id="CHEBI:190135"/>
    </cofactor>
</comment>
<keyword evidence="2" id="KW-0001">2Fe-2S</keyword>
<dbReference type="PANTHER" id="PTHR23426:SF65">
    <property type="entry name" value="FERREDOXIN-2, MITOCHONDRIAL"/>
    <property type="match status" value="1"/>
</dbReference>
<organism evidence="8 9">
    <name type="scientific">Zhongshania aquimaris</name>
    <dbReference type="NCBI Taxonomy" id="2857107"/>
    <lineage>
        <taxon>Bacteria</taxon>
        <taxon>Pseudomonadati</taxon>
        <taxon>Pseudomonadota</taxon>
        <taxon>Gammaproteobacteria</taxon>
        <taxon>Cellvibrionales</taxon>
        <taxon>Spongiibacteraceae</taxon>
        <taxon>Zhongshania</taxon>
    </lineage>
</organism>
<proteinExistence type="inferred from homology"/>
<dbReference type="InterPro" id="IPR001055">
    <property type="entry name" value="Adrenodoxin-like"/>
</dbReference>
<evidence type="ECO:0000259" key="7">
    <source>
        <dbReference type="PROSITE" id="PS51085"/>
    </source>
</evidence>
<reference evidence="8" key="1">
    <citation type="submission" date="2021-07" db="EMBL/GenBank/DDBJ databases">
        <title>Zhongshania sp. CAU 1632 isolated from seawater.</title>
        <authorList>
            <person name="Kim W."/>
        </authorList>
    </citation>
    <scope>NUCLEOTIDE SEQUENCE</scope>
    <source>
        <strain evidence="8">CAU 1632</strain>
    </source>
</reference>
<dbReference type="EMBL" id="JAHWDQ010000004">
    <property type="protein sequence ID" value="MBW2942255.1"/>
    <property type="molecule type" value="Genomic_DNA"/>
</dbReference>
<dbReference type="Proteomes" id="UP001166291">
    <property type="component" value="Unassembled WGS sequence"/>
</dbReference>
<accession>A0ABS6VV96</accession>
<evidence type="ECO:0000256" key="3">
    <source>
        <dbReference type="ARBA" id="ARBA00022723"/>
    </source>
</evidence>
<protein>
    <submittedName>
        <fullName evidence="8">2Fe-2S ferredoxin</fullName>
    </submittedName>
</protein>
<sequence length="109" mass="11435">MKSNSEKVDIIFIESSGVEKTVSASVGVSLMSVAKDNMIEGIDADCGGCCACGTCRIYAETNIDGLFPDPDEMESAMLEFAADDGSAQRLSCQLEVGAAFSGLRVRVVV</sequence>
<feature type="domain" description="2Fe-2S ferredoxin-type" evidence="7">
    <location>
        <begin position="8"/>
        <end position="109"/>
    </location>
</feature>
<evidence type="ECO:0000256" key="5">
    <source>
        <dbReference type="ARBA" id="ARBA00023014"/>
    </source>
</evidence>